<dbReference type="SUPFAM" id="SSF143985">
    <property type="entry name" value="L,D-transpeptidase pre-catalytic domain-like"/>
    <property type="match status" value="1"/>
</dbReference>
<keyword evidence="7" id="KW-1133">Transmembrane helix</keyword>
<dbReference type="SUPFAM" id="SSF141523">
    <property type="entry name" value="L,D-transpeptidase catalytic domain-like"/>
    <property type="match status" value="1"/>
</dbReference>
<dbReference type="PROSITE" id="PS52029">
    <property type="entry name" value="LD_TPASE"/>
    <property type="match status" value="1"/>
</dbReference>
<dbReference type="InterPro" id="IPR038063">
    <property type="entry name" value="Transpep_catalytic_dom"/>
</dbReference>
<name>A0A419DCW8_9BACT</name>
<dbReference type="Pfam" id="PF12229">
    <property type="entry name" value="PG_binding_4"/>
    <property type="match status" value="1"/>
</dbReference>
<dbReference type="GO" id="GO:0005576">
    <property type="term" value="C:extracellular region"/>
    <property type="evidence" value="ECO:0007669"/>
    <property type="project" value="TreeGrafter"/>
</dbReference>
<dbReference type="InterPro" id="IPR005490">
    <property type="entry name" value="LD_TPept_cat_dom"/>
</dbReference>
<dbReference type="GO" id="GO:0071555">
    <property type="term" value="P:cell wall organization"/>
    <property type="evidence" value="ECO:0007669"/>
    <property type="project" value="UniProtKB-UniRule"/>
</dbReference>
<evidence type="ECO:0000313" key="10">
    <source>
        <dbReference type="Proteomes" id="UP000285655"/>
    </source>
</evidence>
<dbReference type="UniPathway" id="UPA00219"/>
<feature type="domain" description="L,D-TPase catalytic" evidence="8">
    <location>
        <begin position="425"/>
        <end position="547"/>
    </location>
</feature>
<dbReference type="GO" id="GO:0071972">
    <property type="term" value="F:peptidoglycan L,D-transpeptidase activity"/>
    <property type="evidence" value="ECO:0007669"/>
    <property type="project" value="TreeGrafter"/>
</dbReference>
<reference evidence="9 10" key="1">
    <citation type="journal article" date="2017" name="ISME J.">
        <title>Energy and carbon metabolisms in a deep terrestrial subsurface fluid microbial community.</title>
        <authorList>
            <person name="Momper L."/>
            <person name="Jungbluth S.P."/>
            <person name="Lee M.D."/>
            <person name="Amend J.P."/>
        </authorList>
    </citation>
    <scope>NUCLEOTIDE SEQUENCE [LARGE SCALE GENOMIC DNA]</scope>
    <source>
        <strain evidence="9">SURF_29</strain>
    </source>
</reference>
<evidence type="ECO:0000313" key="9">
    <source>
        <dbReference type="EMBL" id="RJO60935.1"/>
    </source>
</evidence>
<dbReference type="AlphaFoldDB" id="A0A419DCW8"/>
<dbReference type="InterPro" id="IPR050979">
    <property type="entry name" value="LD-transpeptidase"/>
</dbReference>
<feature type="active site" description="Proton donor/acceptor" evidence="6">
    <location>
        <position position="502"/>
    </location>
</feature>
<dbReference type="Gene3D" id="3.10.20.800">
    <property type="match status" value="1"/>
</dbReference>
<gene>
    <name evidence="9" type="ORF">C4544_04160</name>
</gene>
<keyword evidence="5 6" id="KW-0961">Cell wall biogenesis/degradation</keyword>
<keyword evidence="4 6" id="KW-0573">Peptidoglycan synthesis</keyword>
<feature type="active site" description="Nucleophile" evidence="6">
    <location>
        <position position="523"/>
    </location>
</feature>
<dbReference type="InterPro" id="IPR022029">
    <property type="entry name" value="YoaR-like_PG-bd"/>
</dbReference>
<organism evidence="9 10">
    <name type="scientific">candidate division WS5 bacterium</name>
    <dbReference type="NCBI Taxonomy" id="2093353"/>
    <lineage>
        <taxon>Bacteria</taxon>
        <taxon>candidate division WS5</taxon>
    </lineage>
</organism>
<evidence type="ECO:0000256" key="1">
    <source>
        <dbReference type="ARBA" id="ARBA00004752"/>
    </source>
</evidence>
<protein>
    <recommendedName>
        <fullName evidence="8">L,D-TPase catalytic domain-containing protein</fullName>
    </recommendedName>
</protein>
<proteinExistence type="predicted"/>
<dbReference type="GO" id="GO:0008360">
    <property type="term" value="P:regulation of cell shape"/>
    <property type="evidence" value="ECO:0007669"/>
    <property type="project" value="UniProtKB-UniRule"/>
</dbReference>
<dbReference type="InterPro" id="IPR038054">
    <property type="entry name" value="LD_TPept-like_central_sf"/>
</dbReference>
<sequence>MKESKANIVDSITARKPFSFGKNKAADSLESAKKDTLNKVKAEPKKKAVKKEKERFGFFKFKKPRTLSIHGSLTVLVLLPILLFALVSYAYETHNEGRIYTGVYTFGVNVGGKSKEEAAKLIDAKVKGYKLTIEGENQKFEASYSDLGINYDKEKIINTAYDYGRDRSVLNNFLNRAKRYFSQYKLTLGSSTYAFQKHNVNLVYSVDKQKLDAYLAGVESKINIAPKDSEITTQGSSMQIVPAVFGKKLKTEELKQQILAASTKFESVPLKIQIDTASPTILDEQTRVLAEKADQVTSKKVVLTYQGKTYVPAKETVVSWVTFTREDDKSPWQMVIDPYKMTPYFQTLRSGINVYATDQKIRVENQTKEIVTQEGKNGLIIDEATLGSQISQKLQSNPSVSLEIPMKTDYFQTQKDYVVVANWDKYIDINISTQTMDAYLKGGNKVGSWAITSGRSGWDTPTGTFLITRKAYNVCMPNPPSTQPLCGIHYVSYFTGAGHAIHQAWWRSYFGSQDYKWNGSHGCINAPLWVAQYIYDWAPIGTPVTIHY</sequence>
<keyword evidence="2" id="KW-0808">Transferase</keyword>
<dbReference type="PANTHER" id="PTHR30582:SF2">
    <property type="entry name" value="L,D-TRANSPEPTIDASE YCIB-RELATED"/>
    <property type="match status" value="1"/>
</dbReference>
<keyword evidence="7" id="KW-0472">Membrane</keyword>
<comment type="caution">
    <text evidence="9">The sequence shown here is derived from an EMBL/GenBank/DDBJ whole genome shotgun (WGS) entry which is preliminary data.</text>
</comment>
<evidence type="ECO:0000256" key="2">
    <source>
        <dbReference type="ARBA" id="ARBA00022679"/>
    </source>
</evidence>
<dbReference type="CDD" id="cd16913">
    <property type="entry name" value="YkuD_like"/>
    <property type="match status" value="1"/>
</dbReference>
<dbReference type="EMBL" id="QZJW01000036">
    <property type="protein sequence ID" value="RJO60935.1"/>
    <property type="molecule type" value="Genomic_DNA"/>
</dbReference>
<evidence type="ECO:0000256" key="4">
    <source>
        <dbReference type="ARBA" id="ARBA00022984"/>
    </source>
</evidence>
<evidence type="ECO:0000256" key="3">
    <source>
        <dbReference type="ARBA" id="ARBA00022960"/>
    </source>
</evidence>
<evidence type="ECO:0000256" key="6">
    <source>
        <dbReference type="PROSITE-ProRule" id="PRU01373"/>
    </source>
</evidence>
<dbReference type="Pfam" id="PF03734">
    <property type="entry name" value="YkuD"/>
    <property type="match status" value="1"/>
</dbReference>
<accession>A0A419DCW8</accession>
<evidence type="ECO:0000256" key="5">
    <source>
        <dbReference type="ARBA" id="ARBA00023316"/>
    </source>
</evidence>
<feature type="transmembrane region" description="Helical" evidence="7">
    <location>
        <begin position="67"/>
        <end position="91"/>
    </location>
</feature>
<dbReference type="Proteomes" id="UP000285655">
    <property type="component" value="Unassembled WGS sequence"/>
</dbReference>
<evidence type="ECO:0000259" key="8">
    <source>
        <dbReference type="PROSITE" id="PS52029"/>
    </source>
</evidence>
<keyword evidence="7" id="KW-0812">Transmembrane</keyword>
<dbReference type="Gene3D" id="2.40.440.10">
    <property type="entry name" value="L,D-transpeptidase catalytic domain-like"/>
    <property type="match status" value="1"/>
</dbReference>
<keyword evidence="3 6" id="KW-0133">Cell shape</keyword>
<dbReference type="GO" id="GO:0018104">
    <property type="term" value="P:peptidoglycan-protein cross-linking"/>
    <property type="evidence" value="ECO:0007669"/>
    <property type="project" value="TreeGrafter"/>
</dbReference>
<dbReference type="GO" id="GO:0016740">
    <property type="term" value="F:transferase activity"/>
    <property type="evidence" value="ECO:0007669"/>
    <property type="project" value="UniProtKB-KW"/>
</dbReference>
<evidence type="ECO:0000256" key="7">
    <source>
        <dbReference type="SAM" id="Phobius"/>
    </source>
</evidence>
<comment type="pathway">
    <text evidence="1 6">Cell wall biogenesis; peptidoglycan biosynthesis.</text>
</comment>
<dbReference type="PANTHER" id="PTHR30582">
    <property type="entry name" value="L,D-TRANSPEPTIDASE"/>
    <property type="match status" value="1"/>
</dbReference>